<dbReference type="Proteomes" id="UP000326789">
    <property type="component" value="Unassembled WGS sequence"/>
</dbReference>
<dbReference type="EMBL" id="VWSE01000002">
    <property type="protein sequence ID" value="KAB0292053.1"/>
    <property type="molecule type" value="Genomic_DNA"/>
</dbReference>
<reference evidence="1 2" key="1">
    <citation type="submission" date="2019-09" db="EMBL/GenBank/DDBJ databases">
        <title>Whole genome sequence of Vibrio fortis.</title>
        <authorList>
            <person name="Das S.K."/>
        </authorList>
    </citation>
    <scope>NUCLEOTIDE SEQUENCE [LARGE SCALE GENOMIC DNA]</scope>
    <source>
        <strain evidence="1 2">AN60</strain>
    </source>
</reference>
<dbReference type="RefSeq" id="WP_150868756.1">
    <property type="nucleotide sequence ID" value="NZ_VWSE01000002.1"/>
</dbReference>
<evidence type="ECO:0000313" key="2">
    <source>
        <dbReference type="Proteomes" id="UP000326789"/>
    </source>
</evidence>
<organism evidence="1 2">
    <name type="scientific">Vibrio fortis</name>
    <dbReference type="NCBI Taxonomy" id="212667"/>
    <lineage>
        <taxon>Bacteria</taxon>
        <taxon>Pseudomonadati</taxon>
        <taxon>Pseudomonadota</taxon>
        <taxon>Gammaproteobacteria</taxon>
        <taxon>Vibrionales</taxon>
        <taxon>Vibrionaceae</taxon>
        <taxon>Vibrio</taxon>
    </lineage>
</organism>
<proteinExistence type="predicted"/>
<protein>
    <submittedName>
        <fullName evidence="1">Uncharacterized protein</fullName>
    </submittedName>
</protein>
<comment type="caution">
    <text evidence="1">The sequence shown here is derived from an EMBL/GenBank/DDBJ whole genome shotgun (WGS) entry which is preliminary data.</text>
</comment>
<evidence type="ECO:0000313" key="1">
    <source>
        <dbReference type="EMBL" id="KAB0292053.1"/>
    </source>
</evidence>
<gene>
    <name evidence="1" type="ORF">F2P58_02675</name>
</gene>
<sequence length="182" mass="21546">MHSKEILELFIIKADKLLASSFSKEMQKGQRVEVGKEVIDYVGPTEEELDAFLLTHRLFFQRNEPIRVNNLHTHYEILGAGESEVSQLKEIQKWIFTYWHSDSPLVYGGSRINNWEFYQVFLYGDLAHKNNYDNRKKFKDWTRTTISKEESYFDFRQILGVTLMVIAQLKYLTESVLLQQNI</sequence>
<name>A0A5N3RD05_9VIBR</name>
<dbReference type="AlphaFoldDB" id="A0A5N3RD05"/>
<accession>A0A5N3RD05</accession>